<dbReference type="EMBL" id="JAYWIO010000002">
    <property type="protein sequence ID" value="KAK7281423.1"/>
    <property type="molecule type" value="Genomic_DNA"/>
</dbReference>
<dbReference type="AlphaFoldDB" id="A0AAN9IHW5"/>
<feature type="region of interest" description="Disordered" evidence="1">
    <location>
        <begin position="1"/>
        <end position="21"/>
    </location>
</feature>
<comment type="caution">
    <text evidence="2">The sequence shown here is derived from an EMBL/GenBank/DDBJ whole genome shotgun (WGS) entry which is preliminary data.</text>
</comment>
<dbReference type="Proteomes" id="UP001372338">
    <property type="component" value="Unassembled WGS sequence"/>
</dbReference>
<gene>
    <name evidence="2" type="ORF">RIF29_09407</name>
</gene>
<organism evidence="2 3">
    <name type="scientific">Crotalaria pallida</name>
    <name type="common">Smooth rattlebox</name>
    <name type="synonym">Crotalaria striata</name>
    <dbReference type="NCBI Taxonomy" id="3830"/>
    <lineage>
        <taxon>Eukaryota</taxon>
        <taxon>Viridiplantae</taxon>
        <taxon>Streptophyta</taxon>
        <taxon>Embryophyta</taxon>
        <taxon>Tracheophyta</taxon>
        <taxon>Spermatophyta</taxon>
        <taxon>Magnoliopsida</taxon>
        <taxon>eudicotyledons</taxon>
        <taxon>Gunneridae</taxon>
        <taxon>Pentapetalae</taxon>
        <taxon>rosids</taxon>
        <taxon>fabids</taxon>
        <taxon>Fabales</taxon>
        <taxon>Fabaceae</taxon>
        <taxon>Papilionoideae</taxon>
        <taxon>50 kb inversion clade</taxon>
        <taxon>genistoids sensu lato</taxon>
        <taxon>core genistoids</taxon>
        <taxon>Crotalarieae</taxon>
        <taxon>Crotalaria</taxon>
    </lineage>
</organism>
<keyword evidence="3" id="KW-1185">Reference proteome</keyword>
<evidence type="ECO:0000256" key="1">
    <source>
        <dbReference type="SAM" id="MobiDB-lite"/>
    </source>
</evidence>
<accession>A0AAN9IHW5</accession>
<evidence type="ECO:0000313" key="3">
    <source>
        <dbReference type="Proteomes" id="UP001372338"/>
    </source>
</evidence>
<protein>
    <submittedName>
        <fullName evidence="2">Uncharacterized protein</fullName>
    </submittedName>
</protein>
<name>A0AAN9IHW5_CROPI</name>
<reference evidence="2 3" key="1">
    <citation type="submission" date="2024-01" db="EMBL/GenBank/DDBJ databases">
        <title>The genomes of 5 underutilized Papilionoideae crops provide insights into root nodulation and disease resistanc.</title>
        <authorList>
            <person name="Yuan L."/>
        </authorList>
    </citation>
    <scope>NUCLEOTIDE SEQUENCE [LARGE SCALE GENOMIC DNA]</scope>
    <source>
        <strain evidence="2">ZHUSHIDOU_FW_LH</strain>
        <tissue evidence="2">Leaf</tissue>
    </source>
</reference>
<evidence type="ECO:0000313" key="2">
    <source>
        <dbReference type="EMBL" id="KAK7281423.1"/>
    </source>
</evidence>
<proteinExistence type="predicted"/>
<sequence length="185" mass="20351">MEVDTEPQTPADVSMEEDTDDLPPVEYQVSTLPVTVDTVDALGNLLPFTVTSNSITAAGRWSLVPGSQQFYGLVLPDRLALPTNFTIATNTFVILVTVQADGETYFNVTPTLNENTEEHDKHELRIDTTLPIAMFPIALTLCLADVNTNTSIAFVIRFLTNKIAFATETMPLNTPFAAFLRMRPV</sequence>